<comment type="caution">
    <text evidence="1">The sequence shown here is derived from an EMBL/GenBank/DDBJ whole genome shotgun (WGS) entry which is preliminary data.</text>
</comment>
<sequence length="206" mass="22796">MNMDITRKPIGKHLLLIVGGLAILILLSDLSIFSRLFPSEPELVVRGRVDPSLSLTFGSSYLAKKDGIGCENWSLFAGWGRRYSGDRLVAKVSDGHYEVRIPVPDRSAERCGYTLQGVQFGLAPKGKTLSNWVALFNYSSEMSGTEFAIANPLDAYCTPISDAQDQWICSRRADAQVVLGYRTDRMPSAMTMNIHVQANPPYEVAY</sequence>
<evidence type="ECO:0000313" key="2">
    <source>
        <dbReference type="Proteomes" id="UP001595840"/>
    </source>
</evidence>
<dbReference type="EMBL" id="JBHSCX010000021">
    <property type="protein sequence ID" value="MFC4364348.1"/>
    <property type="molecule type" value="Genomic_DNA"/>
</dbReference>
<gene>
    <name evidence="1" type="ORF">ACFOX3_18710</name>
</gene>
<keyword evidence="2" id="KW-1185">Reference proteome</keyword>
<proteinExistence type="predicted"/>
<accession>A0ABV8V8X9</accession>
<dbReference type="Proteomes" id="UP001595840">
    <property type="component" value="Unassembled WGS sequence"/>
</dbReference>
<dbReference type="RefSeq" id="WP_290262229.1">
    <property type="nucleotide sequence ID" value="NZ_JAUFQG010000004.1"/>
</dbReference>
<protein>
    <submittedName>
        <fullName evidence="1">Uncharacterized protein</fullName>
    </submittedName>
</protein>
<name>A0ABV8V8X9_9GAMM</name>
<reference evidence="2" key="1">
    <citation type="journal article" date="2019" name="Int. J. Syst. Evol. Microbiol.">
        <title>The Global Catalogue of Microorganisms (GCM) 10K type strain sequencing project: providing services to taxonomists for standard genome sequencing and annotation.</title>
        <authorList>
            <consortium name="The Broad Institute Genomics Platform"/>
            <consortium name="The Broad Institute Genome Sequencing Center for Infectious Disease"/>
            <person name="Wu L."/>
            <person name="Ma J."/>
        </authorList>
    </citation>
    <scope>NUCLEOTIDE SEQUENCE [LARGE SCALE GENOMIC DNA]</scope>
    <source>
        <strain evidence="2">CECT 8570</strain>
    </source>
</reference>
<evidence type="ECO:0000313" key="1">
    <source>
        <dbReference type="EMBL" id="MFC4364348.1"/>
    </source>
</evidence>
<organism evidence="1 2">
    <name type="scientific">Simiduia curdlanivorans</name>
    <dbReference type="NCBI Taxonomy" id="1492769"/>
    <lineage>
        <taxon>Bacteria</taxon>
        <taxon>Pseudomonadati</taxon>
        <taxon>Pseudomonadota</taxon>
        <taxon>Gammaproteobacteria</taxon>
        <taxon>Cellvibrionales</taxon>
        <taxon>Cellvibrionaceae</taxon>
        <taxon>Simiduia</taxon>
    </lineage>
</organism>